<dbReference type="EMBL" id="VIGI01000004">
    <property type="protein sequence ID" value="KAB8301606.1"/>
    <property type="molecule type" value="Genomic_DNA"/>
</dbReference>
<feature type="transmembrane region" description="Helical" evidence="1">
    <location>
        <begin position="21"/>
        <end position="37"/>
    </location>
</feature>
<sequence>MNSLRPSFLTIRASNHRIHSIVSYFVPIYLLCLNRRIHNIVSYFFPIYLLCLSSSLPFFPTFILNRFI</sequence>
<proteinExistence type="predicted"/>
<keyword evidence="1" id="KW-1133">Transmembrane helix</keyword>
<keyword evidence="1" id="KW-0472">Membrane</keyword>
<evidence type="ECO:0000256" key="1">
    <source>
        <dbReference type="SAM" id="Phobius"/>
    </source>
</evidence>
<gene>
    <name evidence="2" type="ORF">EYC80_003447</name>
</gene>
<name>A0A5N6KDU5_MONLA</name>
<protein>
    <submittedName>
        <fullName evidence="2">Uncharacterized protein</fullName>
    </submittedName>
</protein>
<keyword evidence="1" id="KW-0812">Transmembrane</keyword>
<accession>A0A5N6KDU5</accession>
<reference evidence="2 3" key="1">
    <citation type="submission" date="2019-06" db="EMBL/GenBank/DDBJ databases">
        <title>Genome Sequence of the Brown Rot Fungal Pathogen Monilinia laxa.</title>
        <authorList>
            <person name="De Miccolis Angelini R.M."/>
            <person name="Landi L."/>
            <person name="Abate D."/>
            <person name="Pollastro S."/>
            <person name="Romanazzi G."/>
            <person name="Faretra F."/>
        </authorList>
    </citation>
    <scope>NUCLEOTIDE SEQUENCE [LARGE SCALE GENOMIC DNA]</scope>
    <source>
        <strain evidence="2 3">Mlax316</strain>
    </source>
</reference>
<keyword evidence="3" id="KW-1185">Reference proteome</keyword>
<feature type="transmembrane region" description="Helical" evidence="1">
    <location>
        <begin position="43"/>
        <end position="64"/>
    </location>
</feature>
<dbReference type="AlphaFoldDB" id="A0A5N6KDU5"/>
<comment type="caution">
    <text evidence="2">The sequence shown here is derived from an EMBL/GenBank/DDBJ whole genome shotgun (WGS) entry which is preliminary data.</text>
</comment>
<evidence type="ECO:0000313" key="3">
    <source>
        <dbReference type="Proteomes" id="UP000326757"/>
    </source>
</evidence>
<organism evidence="2 3">
    <name type="scientific">Monilinia laxa</name>
    <name type="common">Brown rot fungus</name>
    <name type="synonym">Sclerotinia laxa</name>
    <dbReference type="NCBI Taxonomy" id="61186"/>
    <lineage>
        <taxon>Eukaryota</taxon>
        <taxon>Fungi</taxon>
        <taxon>Dikarya</taxon>
        <taxon>Ascomycota</taxon>
        <taxon>Pezizomycotina</taxon>
        <taxon>Leotiomycetes</taxon>
        <taxon>Helotiales</taxon>
        <taxon>Sclerotiniaceae</taxon>
        <taxon>Monilinia</taxon>
    </lineage>
</organism>
<dbReference type="Proteomes" id="UP000326757">
    <property type="component" value="Unassembled WGS sequence"/>
</dbReference>
<evidence type="ECO:0000313" key="2">
    <source>
        <dbReference type="EMBL" id="KAB8301606.1"/>
    </source>
</evidence>